<reference evidence="2 3" key="1">
    <citation type="submission" date="2016-09" db="EMBL/GenBank/DDBJ databases">
        <authorList>
            <person name="Capua I."/>
            <person name="De Benedictis P."/>
            <person name="Joannis T."/>
            <person name="Lombin L.H."/>
            <person name="Cattoli G."/>
        </authorList>
    </citation>
    <scope>NUCLEOTIDE SEQUENCE [LARGE SCALE GENOMIC DNA]</scope>
    <source>
        <strain evidence="2 3">IMI 309357</strain>
    </source>
</reference>
<evidence type="ECO:0000256" key="1">
    <source>
        <dbReference type="SAM" id="Coils"/>
    </source>
</evidence>
<comment type="caution">
    <text evidence="2">The sequence shown here is derived from an EMBL/GenBank/DDBJ whole genome shotgun (WGS) entry which is preliminary data.</text>
</comment>
<evidence type="ECO:0000313" key="2">
    <source>
        <dbReference type="EMBL" id="OHE94436.1"/>
    </source>
</evidence>
<dbReference type="Proteomes" id="UP000176998">
    <property type="component" value="Unassembled WGS sequence"/>
</dbReference>
<dbReference type="RefSeq" id="XP_022471599.1">
    <property type="nucleotide sequence ID" value="XM_022621883.1"/>
</dbReference>
<keyword evidence="3" id="KW-1185">Reference proteome</keyword>
<dbReference type="GeneID" id="34563393"/>
<accession>A0A1G4AZ85</accession>
<dbReference type="EMBL" id="MJBS01000100">
    <property type="protein sequence ID" value="OHE94436.1"/>
    <property type="molecule type" value="Genomic_DNA"/>
</dbReference>
<organism evidence="2 3">
    <name type="scientific">Colletotrichum orchidophilum</name>
    <dbReference type="NCBI Taxonomy" id="1209926"/>
    <lineage>
        <taxon>Eukaryota</taxon>
        <taxon>Fungi</taxon>
        <taxon>Dikarya</taxon>
        <taxon>Ascomycota</taxon>
        <taxon>Pezizomycotina</taxon>
        <taxon>Sordariomycetes</taxon>
        <taxon>Hypocreomycetidae</taxon>
        <taxon>Glomerellales</taxon>
        <taxon>Glomerellaceae</taxon>
        <taxon>Colletotrichum</taxon>
    </lineage>
</organism>
<protein>
    <submittedName>
        <fullName evidence="2">Uncharacterized protein</fullName>
    </submittedName>
</protein>
<proteinExistence type="predicted"/>
<name>A0A1G4AZ85_9PEZI</name>
<keyword evidence="1" id="KW-0175">Coiled coil</keyword>
<evidence type="ECO:0000313" key="3">
    <source>
        <dbReference type="Proteomes" id="UP000176998"/>
    </source>
</evidence>
<feature type="coiled-coil region" evidence="1">
    <location>
        <begin position="85"/>
        <end position="183"/>
    </location>
</feature>
<dbReference type="AlphaFoldDB" id="A0A1G4AZ85"/>
<dbReference type="OrthoDB" id="4832220at2759"/>
<gene>
    <name evidence="2" type="ORF">CORC01_10255</name>
</gene>
<sequence>MSQQNQVVSSTRPNGLQYSFGTNGAGHSFTWSPPAPSGSLDQLDHDKMPHGKRRRLNEVQINLAVHGVAKIRLGEDTTLDFTSYYQEAEKKLLDVKAEQAQLLRRLDEAGEGHKKTLSNVKAERDELSRQLIEATKDHDKTISEVKAERDQLRHQLKDASKEHEKTRQELRNLQAQISQKASLNAARIGLHQRRAMKAKTKLIESHSKQLADDAGKIEMLQKELQMSEDTHQAVAGVLKMRESELKACQDEYARKFEELNVTNTKSVVEKMSLGGSVSVISGPHWTLDERSDAEIMTAKLHIERWHLQIIPNYEKKHLEEKLGAVDLLCGLQMTTDNDETPSSNEAIVEKVEDCARIT</sequence>